<dbReference type="EMBL" id="MU250579">
    <property type="protein sequence ID" value="KAG7439952.1"/>
    <property type="molecule type" value="Genomic_DNA"/>
</dbReference>
<dbReference type="OrthoDB" id="2827290at2759"/>
<comment type="caution">
    <text evidence="1">The sequence shown here is derived from an EMBL/GenBank/DDBJ whole genome shotgun (WGS) entry which is preliminary data.</text>
</comment>
<proteinExistence type="predicted"/>
<dbReference type="Proteomes" id="UP000812287">
    <property type="component" value="Unassembled WGS sequence"/>
</dbReference>
<organism evidence="1 2">
    <name type="scientific">Guyanagaster necrorhizus</name>
    <dbReference type="NCBI Taxonomy" id="856835"/>
    <lineage>
        <taxon>Eukaryota</taxon>
        <taxon>Fungi</taxon>
        <taxon>Dikarya</taxon>
        <taxon>Basidiomycota</taxon>
        <taxon>Agaricomycotina</taxon>
        <taxon>Agaricomycetes</taxon>
        <taxon>Agaricomycetidae</taxon>
        <taxon>Agaricales</taxon>
        <taxon>Marasmiineae</taxon>
        <taxon>Physalacriaceae</taxon>
        <taxon>Guyanagaster</taxon>
    </lineage>
</organism>
<evidence type="ECO:0008006" key="3">
    <source>
        <dbReference type="Google" id="ProtNLM"/>
    </source>
</evidence>
<reference evidence="1" key="1">
    <citation type="submission" date="2020-11" db="EMBL/GenBank/DDBJ databases">
        <title>Adaptations for nitrogen fixation in a non-lichenized fungal sporocarp promotes dispersal by wood-feeding termites.</title>
        <authorList>
            <consortium name="DOE Joint Genome Institute"/>
            <person name="Koch R.A."/>
            <person name="Yoon G."/>
            <person name="Arayal U."/>
            <person name="Lail K."/>
            <person name="Amirebrahimi M."/>
            <person name="Labutti K."/>
            <person name="Lipzen A."/>
            <person name="Riley R."/>
            <person name="Barry K."/>
            <person name="Henrissat B."/>
            <person name="Grigoriev I.V."/>
            <person name="Herr J.R."/>
            <person name="Aime M.C."/>
        </authorList>
    </citation>
    <scope>NUCLEOTIDE SEQUENCE</scope>
    <source>
        <strain evidence="1">MCA 3950</strain>
    </source>
</reference>
<dbReference type="RefSeq" id="XP_043033452.1">
    <property type="nucleotide sequence ID" value="XM_043184597.1"/>
</dbReference>
<dbReference type="GeneID" id="66106894"/>
<dbReference type="InterPro" id="IPR036047">
    <property type="entry name" value="F-box-like_dom_sf"/>
</dbReference>
<dbReference type="Gene3D" id="1.20.1280.50">
    <property type="match status" value="1"/>
</dbReference>
<name>A0A9P7VG47_9AGAR</name>
<dbReference type="AlphaFoldDB" id="A0A9P7VG47"/>
<evidence type="ECO:0000313" key="1">
    <source>
        <dbReference type="EMBL" id="KAG7439952.1"/>
    </source>
</evidence>
<accession>A0A9P7VG47</accession>
<keyword evidence="2" id="KW-1185">Reference proteome</keyword>
<sequence length="192" mass="22020">MQNLRVSVQLLEQTTREDHITKLPNELLIEIFTTALWTSGRVDYPFLLSVICKGWRALAVNYPPLWTRLYITECSPDYSPAATALVLDTDLGPKAIFPRVSSFLKRSSHLDIDVFIRIGSAPFHDDASLQPSHMVFTDKHFLCISRLLVQHAHRIKNFSVDTGFWSSHVNALTVFRNVPMPRLQEFEICHRS</sequence>
<gene>
    <name evidence="1" type="ORF">BT62DRAFT_924336</name>
</gene>
<dbReference type="SUPFAM" id="SSF81383">
    <property type="entry name" value="F-box domain"/>
    <property type="match status" value="1"/>
</dbReference>
<evidence type="ECO:0000313" key="2">
    <source>
        <dbReference type="Proteomes" id="UP000812287"/>
    </source>
</evidence>
<protein>
    <recommendedName>
        <fullName evidence="3">F-box domain-containing protein</fullName>
    </recommendedName>
</protein>